<evidence type="ECO:0000256" key="4">
    <source>
        <dbReference type="RuleBase" id="RU000461"/>
    </source>
</evidence>
<dbReference type="PRINTS" id="PR00463">
    <property type="entry name" value="EP450I"/>
</dbReference>
<dbReference type="GO" id="GO:0020037">
    <property type="term" value="F:heme binding"/>
    <property type="evidence" value="ECO:0007669"/>
    <property type="project" value="InterPro"/>
</dbReference>
<dbReference type="InterPro" id="IPR036396">
    <property type="entry name" value="Cyt_P450_sf"/>
</dbReference>
<evidence type="ECO:0000256" key="1">
    <source>
        <dbReference type="ARBA" id="ARBA00001971"/>
    </source>
</evidence>
<organism evidence="5 6">
    <name type="scientific">Dyella tabacisoli</name>
    <dbReference type="NCBI Taxonomy" id="2282381"/>
    <lineage>
        <taxon>Bacteria</taxon>
        <taxon>Pseudomonadati</taxon>
        <taxon>Pseudomonadota</taxon>
        <taxon>Gammaproteobacteria</taxon>
        <taxon>Lysobacterales</taxon>
        <taxon>Rhodanobacteraceae</taxon>
        <taxon>Dyella</taxon>
    </lineage>
</organism>
<dbReference type="GO" id="GO:0016705">
    <property type="term" value="F:oxidoreductase activity, acting on paired donors, with incorporation or reduction of molecular oxygen"/>
    <property type="evidence" value="ECO:0007669"/>
    <property type="project" value="InterPro"/>
</dbReference>
<dbReference type="InterPro" id="IPR001128">
    <property type="entry name" value="Cyt_P450"/>
</dbReference>
<dbReference type="GO" id="GO:0004497">
    <property type="term" value="F:monooxygenase activity"/>
    <property type="evidence" value="ECO:0007669"/>
    <property type="project" value="UniProtKB-KW"/>
</dbReference>
<dbReference type="InterPro" id="IPR017972">
    <property type="entry name" value="Cyt_P450_CS"/>
</dbReference>
<dbReference type="Pfam" id="PF00067">
    <property type="entry name" value="p450"/>
    <property type="match status" value="1"/>
</dbReference>
<dbReference type="SUPFAM" id="SSF48264">
    <property type="entry name" value="Cytochrome P450"/>
    <property type="match status" value="1"/>
</dbReference>
<comment type="similarity">
    <text evidence="2 4">Belongs to the cytochrome P450 family.</text>
</comment>
<dbReference type="InterPro" id="IPR002401">
    <property type="entry name" value="Cyt_P450_E_grp-I"/>
</dbReference>
<comment type="caution">
    <text evidence="5">The sequence shown here is derived from an EMBL/GenBank/DDBJ whole genome shotgun (WGS) entry which is preliminary data.</text>
</comment>
<name>A0A369UIL3_9GAMM</name>
<protein>
    <submittedName>
        <fullName evidence="5">Cytochrome P450</fullName>
    </submittedName>
</protein>
<keyword evidence="3 4" id="KW-0349">Heme</keyword>
<dbReference type="EMBL" id="QQAH01000017">
    <property type="protein sequence ID" value="RDD80386.1"/>
    <property type="molecule type" value="Genomic_DNA"/>
</dbReference>
<dbReference type="PANTHER" id="PTHR24305:SF166">
    <property type="entry name" value="CYTOCHROME P450 12A4, MITOCHONDRIAL-RELATED"/>
    <property type="match status" value="1"/>
</dbReference>
<dbReference type="Proteomes" id="UP000253782">
    <property type="component" value="Unassembled WGS sequence"/>
</dbReference>
<dbReference type="PANTHER" id="PTHR24305">
    <property type="entry name" value="CYTOCHROME P450"/>
    <property type="match status" value="1"/>
</dbReference>
<evidence type="ECO:0000256" key="3">
    <source>
        <dbReference type="PIRSR" id="PIRSR602401-1"/>
    </source>
</evidence>
<dbReference type="InterPro" id="IPR050121">
    <property type="entry name" value="Cytochrome_P450_monoxygenase"/>
</dbReference>
<evidence type="ECO:0000256" key="2">
    <source>
        <dbReference type="ARBA" id="ARBA00010617"/>
    </source>
</evidence>
<comment type="cofactor">
    <cofactor evidence="1 3">
        <name>heme</name>
        <dbReference type="ChEBI" id="CHEBI:30413"/>
    </cofactor>
</comment>
<accession>A0A369UIL3</accession>
<evidence type="ECO:0000313" key="6">
    <source>
        <dbReference type="Proteomes" id="UP000253782"/>
    </source>
</evidence>
<feature type="binding site" description="axial binding residue" evidence="3">
    <location>
        <position position="434"/>
    </location>
    <ligand>
        <name>heme</name>
        <dbReference type="ChEBI" id="CHEBI:30413"/>
    </ligand>
    <ligandPart>
        <name>Fe</name>
        <dbReference type="ChEBI" id="CHEBI:18248"/>
    </ligandPart>
</feature>
<gene>
    <name evidence="5" type="ORF">DVJ77_17265</name>
</gene>
<keyword evidence="4" id="KW-0560">Oxidoreductase</keyword>
<dbReference type="Gene3D" id="1.10.630.10">
    <property type="entry name" value="Cytochrome P450"/>
    <property type="match status" value="1"/>
</dbReference>
<dbReference type="PROSITE" id="PS00086">
    <property type="entry name" value="CYTOCHROME_P450"/>
    <property type="match status" value="1"/>
</dbReference>
<reference evidence="5 6" key="1">
    <citation type="submission" date="2018-07" db="EMBL/GenBank/DDBJ databases">
        <title>Dyella tabacisoli L4-6T, whole genome shotgun sequence.</title>
        <authorList>
            <person name="Zhou X.-K."/>
            <person name="Li W.-J."/>
            <person name="Duan Y.-Q."/>
        </authorList>
    </citation>
    <scope>NUCLEOTIDE SEQUENCE [LARGE SCALE GENOMIC DNA]</scope>
    <source>
        <strain evidence="5 6">L4-6</strain>
    </source>
</reference>
<dbReference type="RefSeq" id="WP_114846771.1">
    <property type="nucleotide sequence ID" value="NZ_JBHSPE010000021.1"/>
</dbReference>
<dbReference type="AlphaFoldDB" id="A0A369UIL3"/>
<keyword evidence="3 4" id="KW-0408">Iron</keyword>
<dbReference type="PRINTS" id="PR00385">
    <property type="entry name" value="P450"/>
</dbReference>
<keyword evidence="3 4" id="KW-0479">Metal-binding</keyword>
<dbReference type="OrthoDB" id="9764248at2"/>
<keyword evidence="6" id="KW-1185">Reference proteome</keyword>
<proteinExistence type="inferred from homology"/>
<dbReference type="GO" id="GO:0005506">
    <property type="term" value="F:iron ion binding"/>
    <property type="evidence" value="ECO:0007669"/>
    <property type="project" value="InterPro"/>
</dbReference>
<evidence type="ECO:0000313" key="5">
    <source>
        <dbReference type="EMBL" id="RDD80386.1"/>
    </source>
</evidence>
<sequence>MNSNIEAAELNMEEADELKYSRTIEDLPGPKGIPFFGNQLQMLGSQWHVTLSNYIREFGPIYRLNAFGIPIVVISDRAAISSLLKDRPESFERSRGLRMRMNELKVGGVFTAEGEDWRKQRKLVTGGLSVEVIRNFFPTMGMMTQRMVDRWKATLADGKRVDLRRDLKALALDIIVGIAMGYDLNVVSDDSHPLQHDLDSLMRRLASRGTSLYPYWRRFRLPVDRAADQSAHDVEQTVLRLIGETRERMKQQPHLREDPTNMLEAMIVASEDPESDFSDQDLVSNAIASVVGGIDTTANSIAWMINLLAQNPEAATKLTAEVDAVLGDVRMSREWEQMKLLPYLDAAHSETQRLRSSTPFLGLLAKADCVVADTFLPKGMVIFVPTTFGDGLDETQFPQHEQFQPERWIFEHKPQKDEDPARKVFPFGGGQRLCPGRFLALIEVKVVVSAIMRNFELEFDTTAPPVQQVMTFFMGPSAVPVRLRSRT</sequence>
<keyword evidence="4" id="KW-0503">Monooxygenase</keyword>